<organism evidence="2">
    <name type="scientific">Lygus hesperus</name>
    <name type="common">Western plant bug</name>
    <dbReference type="NCBI Taxonomy" id="30085"/>
    <lineage>
        <taxon>Eukaryota</taxon>
        <taxon>Metazoa</taxon>
        <taxon>Ecdysozoa</taxon>
        <taxon>Arthropoda</taxon>
        <taxon>Hexapoda</taxon>
        <taxon>Insecta</taxon>
        <taxon>Pterygota</taxon>
        <taxon>Neoptera</taxon>
        <taxon>Paraneoptera</taxon>
        <taxon>Hemiptera</taxon>
        <taxon>Heteroptera</taxon>
        <taxon>Panheteroptera</taxon>
        <taxon>Cimicomorpha</taxon>
        <taxon>Miridae</taxon>
        <taxon>Mirini</taxon>
        <taxon>Lygus</taxon>
    </lineage>
</organism>
<sequence>MSNAQSTPHTPPQTLSVQDGDASSRASSSATNVPVNPPCGEGIATAAASSQNPSTKVAWNDDTCLQQCKYTSTNDEVGSNCTSTEEKAPCSEDNFTPSSYPLPLRDTVLNFNSTAAADGGSVLVSSYTGGSGAIGKQVAMSVGGITNGISTGNDVDRTSCIAETPDDAQPTVDTSSPHVHSTYSCHVPDHLDRSPQTCSTQLPMVGQSYNCTREENPQIIDEKSSSNCTQIFNTPVPSSETHCDASEGASSVGSHGDTDTCVAEHTCRDGILCNCVGTVGTSAATPPNSNTDFEDDVEFEFDDSDATVEPYTAVESRTVAQETAPDIPQSQLQNLKQVLLQVLRNPVQETVSQNRSLYLALTALCDEQEIEQFREGGVFQKLLSGTDDSTTNDVVFSCVAQHVQRWRSALLNSETSTEFTDETAPQYMSYNDFVHSIRSHVGNGDPPQGVSTQNWKNFQHCILDRHYTSYTQNLSRLHTRVRGTVSNPVCIGTRPSGC</sequence>
<feature type="region of interest" description="Disordered" evidence="1">
    <location>
        <begin position="1"/>
        <end position="42"/>
    </location>
</feature>
<gene>
    <name evidence="2" type="ORF">CM83_100506</name>
</gene>
<feature type="region of interest" description="Disordered" evidence="1">
    <location>
        <begin position="237"/>
        <end position="257"/>
    </location>
</feature>
<reference evidence="2" key="2">
    <citation type="submission" date="2014-07" db="EMBL/GenBank/DDBJ databases">
        <authorList>
            <person name="Hull J."/>
        </authorList>
    </citation>
    <scope>NUCLEOTIDE SEQUENCE</scope>
</reference>
<proteinExistence type="predicted"/>
<accession>A0A0A9Y7A3</accession>
<reference evidence="2" key="1">
    <citation type="journal article" date="2014" name="PLoS ONE">
        <title>Transcriptome-Based Identification of ABC Transporters in the Western Tarnished Plant Bug Lygus hesperus.</title>
        <authorList>
            <person name="Hull J.J."/>
            <person name="Chaney K."/>
            <person name="Geib S.M."/>
            <person name="Fabrick J.A."/>
            <person name="Brent C.S."/>
            <person name="Walsh D."/>
            <person name="Lavine L.C."/>
        </authorList>
    </citation>
    <scope>NUCLEOTIDE SEQUENCE</scope>
</reference>
<name>A0A0A9Y7A3_LYGHE</name>
<protein>
    <submittedName>
        <fullName evidence="2">Uncharacterized protein</fullName>
    </submittedName>
</protein>
<dbReference type="EMBL" id="GBHO01016103">
    <property type="protein sequence ID" value="JAG27501.1"/>
    <property type="molecule type" value="Transcribed_RNA"/>
</dbReference>
<feature type="compositionally biased region" description="Polar residues" evidence="1">
    <location>
        <begin position="1"/>
        <end position="17"/>
    </location>
</feature>
<evidence type="ECO:0000256" key="1">
    <source>
        <dbReference type="SAM" id="MobiDB-lite"/>
    </source>
</evidence>
<dbReference type="AlphaFoldDB" id="A0A0A9Y7A3"/>
<evidence type="ECO:0000313" key="2">
    <source>
        <dbReference type="EMBL" id="JAG27501.1"/>
    </source>
</evidence>